<feature type="active site" description="Charge relay system" evidence="7">
    <location>
        <position position="116"/>
    </location>
</feature>
<evidence type="ECO:0000256" key="8">
    <source>
        <dbReference type="SAM" id="MobiDB-lite"/>
    </source>
</evidence>
<dbReference type="Gene3D" id="3.90.1300.10">
    <property type="entry name" value="Amidase signature (AS) domain"/>
    <property type="match status" value="1"/>
</dbReference>
<dbReference type="InterPro" id="IPR023631">
    <property type="entry name" value="Amidase_dom"/>
</dbReference>
<name>A0A1E4SGX3_9ASCO</name>
<dbReference type="RefSeq" id="XP_020063842.1">
    <property type="nucleotide sequence ID" value="XM_020210237.1"/>
</dbReference>
<keyword evidence="4 7" id="KW-0067">ATP-binding</keyword>
<evidence type="ECO:0000256" key="2">
    <source>
        <dbReference type="ARBA" id="ARBA00022598"/>
    </source>
</evidence>
<gene>
    <name evidence="7" type="primary">HER2</name>
    <name evidence="10" type="ORF">CANTADRAFT_53608</name>
</gene>
<dbReference type="GO" id="GO:0030956">
    <property type="term" value="C:glutamyl-tRNA(Gln) amidotransferase complex"/>
    <property type="evidence" value="ECO:0007669"/>
    <property type="project" value="UniProtKB-UniRule"/>
</dbReference>
<dbReference type="OrthoDB" id="421993at2759"/>
<dbReference type="EC" id="6.3.5.7" evidence="7"/>
<dbReference type="GO" id="GO:0005739">
    <property type="term" value="C:mitochondrion"/>
    <property type="evidence" value="ECO:0007669"/>
    <property type="project" value="UniProtKB-SubCell"/>
</dbReference>
<keyword evidence="7" id="KW-0496">Mitochondrion</keyword>
<dbReference type="GO" id="GO:0032543">
    <property type="term" value="P:mitochondrial translation"/>
    <property type="evidence" value="ECO:0007669"/>
    <property type="project" value="UniProtKB-UniRule"/>
</dbReference>
<evidence type="ECO:0000256" key="3">
    <source>
        <dbReference type="ARBA" id="ARBA00022741"/>
    </source>
</evidence>
<dbReference type="AlphaFoldDB" id="A0A1E4SGX3"/>
<protein>
    <recommendedName>
        <fullName evidence="7">Glutamyl-tRNA(Gln) amidotransferase subunit A, mitochondrial</fullName>
        <shortName evidence="7">Glu-AdT subunit A</shortName>
        <ecNumber evidence="7">6.3.5.7</ecNumber>
    </recommendedName>
</protein>
<evidence type="ECO:0000313" key="10">
    <source>
        <dbReference type="EMBL" id="ODV78720.1"/>
    </source>
</evidence>
<proteinExistence type="inferred from homology"/>
<comment type="catalytic activity">
    <reaction evidence="6 7">
        <text>L-glutamyl-tRNA(Gln) + L-glutamine + ATP + H2O = L-glutaminyl-tRNA(Gln) + L-glutamate + ADP + phosphate + H(+)</text>
        <dbReference type="Rhea" id="RHEA:17521"/>
        <dbReference type="Rhea" id="RHEA-COMP:9681"/>
        <dbReference type="Rhea" id="RHEA-COMP:9684"/>
        <dbReference type="ChEBI" id="CHEBI:15377"/>
        <dbReference type="ChEBI" id="CHEBI:15378"/>
        <dbReference type="ChEBI" id="CHEBI:29985"/>
        <dbReference type="ChEBI" id="CHEBI:30616"/>
        <dbReference type="ChEBI" id="CHEBI:43474"/>
        <dbReference type="ChEBI" id="CHEBI:58359"/>
        <dbReference type="ChEBI" id="CHEBI:78520"/>
        <dbReference type="ChEBI" id="CHEBI:78521"/>
        <dbReference type="ChEBI" id="CHEBI:456216"/>
        <dbReference type="EC" id="6.3.5.7"/>
    </reaction>
</comment>
<accession>A0A1E4SGX3</accession>
<sequence>MAHDAWNSLVSRRVADATPPESPETTTGSQLQGTTFAVKDNIATTAEATTGGSRTLESYTSPFAATVVQLLEQEGLAMVGKANLDEFGMGSSTTNSWFGTTTNARYENDVRVAGGSSGGSASAVAANLATFSLGTDTGGSVRLPASYCGVVGFKPSYGRVSRWGVIPYAQTLDTVGILARDIDTVLRVFGVLDRHDPKDPTSITTEVRGKIAKTTPSTSYTFGVPSQLIVQELSPEVIDQWTSVLEKLQEQGHKIRQVSLPSIKQLLPAYYTLATAEAASNLSRYDGVRYGHSAESAPSPTELITGNRHDAFGPEVQRRILLGNYTLSSSSGDHYLRATKIREQLVHEFNEIFNVPSVLFADAKPVQTDNCDFLISPTAFGPPPTVEEYLKKNEENFLNTYINDLMTVPASLAGIPAVSIPLNETGIQIMGQFGDDESVLAVAKDLMEMFE</sequence>
<comment type="subcellular location">
    <subcellularLocation>
        <location evidence="7">Mitochondrion</location>
    </subcellularLocation>
</comment>
<evidence type="ECO:0000256" key="4">
    <source>
        <dbReference type="ARBA" id="ARBA00022840"/>
    </source>
</evidence>
<dbReference type="PROSITE" id="PS00571">
    <property type="entry name" value="AMIDASES"/>
    <property type="match status" value="1"/>
</dbReference>
<dbReference type="InterPro" id="IPR020556">
    <property type="entry name" value="Amidase_CS"/>
</dbReference>
<dbReference type="Pfam" id="PF01425">
    <property type="entry name" value="Amidase"/>
    <property type="match status" value="1"/>
</dbReference>
<feature type="active site" description="Acyl-ester intermediate" evidence="7">
    <location>
        <position position="140"/>
    </location>
</feature>
<keyword evidence="3 7" id="KW-0547">Nucleotide-binding</keyword>
<dbReference type="PANTHER" id="PTHR11895">
    <property type="entry name" value="TRANSAMIDASE"/>
    <property type="match status" value="1"/>
</dbReference>
<evidence type="ECO:0000256" key="7">
    <source>
        <dbReference type="HAMAP-Rule" id="MF_03150"/>
    </source>
</evidence>
<comment type="function">
    <text evidence="7">Allows the formation of correctly charged Gln-tRNA(Gln) through the transamidation of misacylated Glu-tRNA(Gln) in the mitochondria. The reaction takes place in the presence of glutamine and ATP through an activated gamma-phospho-Glu-tRNA(Gln).</text>
</comment>
<dbReference type="GO" id="GO:0070681">
    <property type="term" value="P:glutaminyl-tRNAGln biosynthesis via transamidation"/>
    <property type="evidence" value="ECO:0007669"/>
    <property type="project" value="UniProtKB-UniRule"/>
</dbReference>
<evidence type="ECO:0000256" key="1">
    <source>
        <dbReference type="ARBA" id="ARBA00008069"/>
    </source>
</evidence>
<feature type="domain" description="Amidase" evidence="9">
    <location>
        <begin position="23"/>
        <end position="440"/>
    </location>
</feature>
<evidence type="ECO:0000313" key="11">
    <source>
        <dbReference type="Proteomes" id="UP000094285"/>
    </source>
</evidence>
<dbReference type="HAMAP" id="MF_00120">
    <property type="entry name" value="GatA"/>
    <property type="match status" value="1"/>
</dbReference>
<dbReference type="GO" id="GO:0050567">
    <property type="term" value="F:glutaminyl-tRNA synthase (glutamine-hydrolyzing) activity"/>
    <property type="evidence" value="ECO:0007669"/>
    <property type="project" value="UniProtKB-UniRule"/>
</dbReference>
<dbReference type="STRING" id="984487.A0A1E4SGX3"/>
<organism evidence="10 11">
    <name type="scientific">Suhomyces tanzawaensis NRRL Y-17324</name>
    <dbReference type="NCBI Taxonomy" id="984487"/>
    <lineage>
        <taxon>Eukaryota</taxon>
        <taxon>Fungi</taxon>
        <taxon>Dikarya</taxon>
        <taxon>Ascomycota</taxon>
        <taxon>Saccharomycotina</taxon>
        <taxon>Pichiomycetes</taxon>
        <taxon>Debaryomycetaceae</taxon>
        <taxon>Suhomyces</taxon>
    </lineage>
</organism>
<evidence type="ECO:0000256" key="6">
    <source>
        <dbReference type="ARBA" id="ARBA00047407"/>
    </source>
</evidence>
<keyword evidence="11" id="KW-1185">Reference proteome</keyword>
<evidence type="ECO:0000259" key="9">
    <source>
        <dbReference type="Pfam" id="PF01425"/>
    </source>
</evidence>
<comment type="similarity">
    <text evidence="1 7">Belongs to the amidase family. GatA subfamily.</text>
</comment>
<dbReference type="SUPFAM" id="SSF75304">
    <property type="entry name" value="Amidase signature (AS) enzymes"/>
    <property type="match status" value="1"/>
</dbReference>
<dbReference type="PANTHER" id="PTHR11895:SF7">
    <property type="entry name" value="GLUTAMYL-TRNA(GLN) AMIDOTRANSFERASE SUBUNIT A, MITOCHONDRIAL"/>
    <property type="match status" value="1"/>
</dbReference>
<feature type="region of interest" description="Disordered" evidence="8">
    <location>
        <begin position="1"/>
        <end position="31"/>
    </location>
</feature>
<evidence type="ECO:0000256" key="5">
    <source>
        <dbReference type="ARBA" id="ARBA00022917"/>
    </source>
</evidence>
<dbReference type="InterPro" id="IPR036928">
    <property type="entry name" value="AS_sf"/>
</dbReference>
<reference evidence="11" key="1">
    <citation type="submission" date="2016-05" db="EMBL/GenBank/DDBJ databases">
        <title>Comparative genomics of biotechnologically important yeasts.</title>
        <authorList>
            <consortium name="DOE Joint Genome Institute"/>
            <person name="Riley R."/>
            <person name="Haridas S."/>
            <person name="Wolfe K.H."/>
            <person name="Lopes M.R."/>
            <person name="Hittinger C.T."/>
            <person name="Goker M."/>
            <person name="Salamov A."/>
            <person name="Wisecaver J."/>
            <person name="Long T.M."/>
            <person name="Aerts A.L."/>
            <person name="Barry K."/>
            <person name="Choi C."/>
            <person name="Clum A."/>
            <person name="Coughlan A.Y."/>
            <person name="Deshpande S."/>
            <person name="Douglass A.P."/>
            <person name="Hanson S.J."/>
            <person name="Klenk H.-P."/>
            <person name="Labutti K."/>
            <person name="Lapidus A."/>
            <person name="Lindquist E."/>
            <person name="Lipzen A."/>
            <person name="Meier-Kolthoff J.P."/>
            <person name="Ohm R.A."/>
            <person name="Otillar R.P."/>
            <person name="Pangilinan J."/>
            <person name="Peng Y."/>
            <person name="Rokas A."/>
            <person name="Rosa C.A."/>
            <person name="Scheuner C."/>
            <person name="Sibirny A.A."/>
            <person name="Slot J.C."/>
            <person name="Stielow J.B."/>
            <person name="Sun H."/>
            <person name="Kurtzman C.P."/>
            <person name="Blackwell M."/>
            <person name="Grigoriev I.V."/>
            <person name="Jeffries T.W."/>
        </authorList>
    </citation>
    <scope>NUCLEOTIDE SEQUENCE [LARGE SCALE GENOMIC DNA]</scope>
    <source>
        <strain evidence="11">NRRL Y-17324</strain>
    </source>
</reference>
<dbReference type="InterPro" id="IPR004412">
    <property type="entry name" value="GatA"/>
</dbReference>
<dbReference type="GeneID" id="30984373"/>
<dbReference type="EMBL" id="KV453913">
    <property type="protein sequence ID" value="ODV78720.1"/>
    <property type="molecule type" value="Genomic_DNA"/>
</dbReference>
<dbReference type="GO" id="GO:0005524">
    <property type="term" value="F:ATP binding"/>
    <property type="evidence" value="ECO:0007669"/>
    <property type="project" value="UniProtKB-KW"/>
</dbReference>
<keyword evidence="2 7" id="KW-0436">Ligase</keyword>
<feature type="active site" description="Charge relay system" evidence="7">
    <location>
        <position position="39"/>
    </location>
</feature>
<comment type="subunit">
    <text evidence="7">Subunit of the heterotrimeric GatFAB amidotransferase (AdT) complex, composed of A, B and F subunits.</text>
</comment>
<keyword evidence="5 7" id="KW-0648">Protein biosynthesis</keyword>
<dbReference type="Proteomes" id="UP000094285">
    <property type="component" value="Unassembled WGS sequence"/>
</dbReference>
<dbReference type="InterPro" id="IPR000120">
    <property type="entry name" value="Amidase"/>
</dbReference>